<evidence type="ECO:0000256" key="12">
    <source>
        <dbReference type="ARBA" id="ARBA00032877"/>
    </source>
</evidence>
<feature type="domain" description="Topo IA-type catalytic" evidence="14">
    <location>
        <begin position="157"/>
        <end position="596"/>
    </location>
</feature>
<organism evidence="15 16">
    <name type="scientific">Anaerobacillus alkaliphilus</name>
    <dbReference type="NCBI Taxonomy" id="1548597"/>
    <lineage>
        <taxon>Bacteria</taxon>
        <taxon>Bacillati</taxon>
        <taxon>Bacillota</taxon>
        <taxon>Bacilli</taxon>
        <taxon>Bacillales</taxon>
        <taxon>Bacillaceae</taxon>
        <taxon>Anaerobacillus</taxon>
    </lineage>
</organism>
<dbReference type="SMART" id="SM00493">
    <property type="entry name" value="TOPRIM"/>
    <property type="match status" value="1"/>
</dbReference>
<accession>A0A4Q0VPD6</accession>
<dbReference type="Gene3D" id="3.40.50.140">
    <property type="match status" value="1"/>
</dbReference>
<evidence type="ECO:0000313" key="16">
    <source>
        <dbReference type="Proteomes" id="UP000290649"/>
    </source>
</evidence>
<dbReference type="InterPro" id="IPR003601">
    <property type="entry name" value="Topo_IA_2"/>
</dbReference>
<dbReference type="EMBL" id="QOUX01000046">
    <property type="protein sequence ID" value="RXI98253.1"/>
    <property type="molecule type" value="Genomic_DNA"/>
</dbReference>
<dbReference type="InterPro" id="IPR023405">
    <property type="entry name" value="Topo_IA_core_domain"/>
</dbReference>
<dbReference type="CDD" id="cd00186">
    <property type="entry name" value="TOP1Ac"/>
    <property type="match status" value="1"/>
</dbReference>
<dbReference type="InterPro" id="IPR023406">
    <property type="entry name" value="Topo_IA_AS"/>
</dbReference>
<dbReference type="GO" id="GO:0043597">
    <property type="term" value="C:cytoplasmic replication fork"/>
    <property type="evidence" value="ECO:0007669"/>
    <property type="project" value="TreeGrafter"/>
</dbReference>
<keyword evidence="6" id="KW-0799">Topoisomerase</keyword>
<reference evidence="15 16" key="1">
    <citation type="journal article" date="2019" name="Int. J. Syst. Evol. Microbiol.">
        <title>Anaerobacillus alkaliphilus sp. nov., a novel alkaliphilic and moderately halophilic bacterium.</title>
        <authorList>
            <person name="Borsodi A.K."/>
            <person name="Aszalos J.M."/>
            <person name="Bihari P."/>
            <person name="Nagy I."/>
            <person name="Schumann P."/>
            <person name="Sproer C."/>
            <person name="Kovacs A.L."/>
            <person name="Boka K."/>
            <person name="Dobosy P."/>
            <person name="Ovari M."/>
            <person name="Szili-Kovacs T."/>
            <person name="Toth E."/>
        </authorList>
    </citation>
    <scope>NUCLEOTIDE SEQUENCE [LARGE SCALE GENOMIC DNA]</scope>
    <source>
        <strain evidence="15 16">B16-10</strain>
    </source>
</reference>
<dbReference type="RefSeq" id="WP_129079613.1">
    <property type="nucleotide sequence ID" value="NZ_QOUX01000046.1"/>
</dbReference>
<dbReference type="PANTHER" id="PTHR11390">
    <property type="entry name" value="PROKARYOTIC DNA TOPOISOMERASE"/>
    <property type="match status" value="1"/>
</dbReference>
<evidence type="ECO:0000256" key="1">
    <source>
        <dbReference type="ARBA" id="ARBA00000213"/>
    </source>
</evidence>
<comment type="catalytic activity">
    <reaction evidence="1">
        <text>ATP-independent breakage of single-stranded DNA, followed by passage and rejoining.</text>
        <dbReference type="EC" id="5.6.2.1"/>
    </reaction>
</comment>
<protein>
    <recommendedName>
        <fullName evidence="3">DNA topoisomerase</fullName>
        <ecNumber evidence="3">5.6.2.1</ecNumber>
    </recommendedName>
    <alternativeName>
        <fullName evidence="12">Omega-protein</fullName>
    </alternativeName>
    <alternativeName>
        <fullName evidence="11">Relaxing enzyme</fullName>
    </alternativeName>
    <alternativeName>
        <fullName evidence="9">Swivelase</fullName>
    </alternativeName>
    <alternativeName>
        <fullName evidence="10">Untwisting enzyme</fullName>
    </alternativeName>
</protein>
<feature type="domain" description="Toprim" evidence="13">
    <location>
        <begin position="1"/>
        <end position="140"/>
    </location>
</feature>
<evidence type="ECO:0000256" key="9">
    <source>
        <dbReference type="ARBA" id="ARBA00030003"/>
    </source>
</evidence>
<dbReference type="InterPro" id="IPR005738">
    <property type="entry name" value="TopoIII"/>
</dbReference>
<dbReference type="PANTHER" id="PTHR11390:SF21">
    <property type="entry name" value="DNA TOPOISOMERASE 3-ALPHA"/>
    <property type="match status" value="1"/>
</dbReference>
<evidence type="ECO:0000256" key="7">
    <source>
        <dbReference type="ARBA" id="ARBA00023125"/>
    </source>
</evidence>
<comment type="similarity">
    <text evidence="2">Belongs to the type IA topoisomerase family.</text>
</comment>
<name>A0A4Q0VPD6_9BACI</name>
<dbReference type="Proteomes" id="UP000290649">
    <property type="component" value="Unassembled WGS sequence"/>
</dbReference>
<dbReference type="EC" id="5.6.2.1" evidence="3"/>
<dbReference type="GO" id="GO:0003917">
    <property type="term" value="F:DNA topoisomerase type I (single strand cut, ATP-independent) activity"/>
    <property type="evidence" value="ECO:0007669"/>
    <property type="project" value="UniProtKB-EC"/>
</dbReference>
<evidence type="ECO:0000256" key="2">
    <source>
        <dbReference type="ARBA" id="ARBA00009446"/>
    </source>
</evidence>
<dbReference type="InterPro" id="IPR013497">
    <property type="entry name" value="Topo_IA_cen"/>
</dbReference>
<gene>
    <name evidence="15" type="ORF">DS745_18125</name>
</gene>
<dbReference type="Pfam" id="PF01131">
    <property type="entry name" value="Topoisom_bac"/>
    <property type="match status" value="1"/>
</dbReference>
<dbReference type="InterPro" id="IPR013824">
    <property type="entry name" value="Topo_IA_cen_sub1"/>
</dbReference>
<comment type="caution">
    <text evidence="15">The sequence shown here is derived from an EMBL/GenBank/DDBJ whole genome shotgun (WGS) entry which is preliminary data.</text>
</comment>
<dbReference type="PROSITE" id="PS50880">
    <property type="entry name" value="TOPRIM"/>
    <property type="match status" value="1"/>
</dbReference>
<dbReference type="SUPFAM" id="SSF56712">
    <property type="entry name" value="Prokaryotic type I DNA topoisomerase"/>
    <property type="match status" value="1"/>
</dbReference>
<keyword evidence="4" id="KW-0479">Metal-binding</keyword>
<keyword evidence="7" id="KW-0238">DNA-binding</keyword>
<dbReference type="Pfam" id="PF01751">
    <property type="entry name" value="Toprim"/>
    <property type="match status" value="1"/>
</dbReference>
<dbReference type="InterPro" id="IPR006171">
    <property type="entry name" value="TOPRIM_dom"/>
</dbReference>
<dbReference type="NCBIfam" id="NF005829">
    <property type="entry name" value="PRK07726.1"/>
    <property type="match status" value="1"/>
</dbReference>
<dbReference type="PRINTS" id="PR00417">
    <property type="entry name" value="PRTPISMRASEI"/>
</dbReference>
<evidence type="ECO:0000256" key="8">
    <source>
        <dbReference type="ARBA" id="ARBA00023235"/>
    </source>
</evidence>
<dbReference type="Gene3D" id="1.10.290.10">
    <property type="entry name" value="Topoisomerase I, domain 4"/>
    <property type="match status" value="1"/>
</dbReference>
<evidence type="ECO:0000256" key="3">
    <source>
        <dbReference type="ARBA" id="ARBA00012891"/>
    </source>
</evidence>
<dbReference type="InterPro" id="IPR013826">
    <property type="entry name" value="Topo_IA_cen_sub3"/>
</dbReference>
<dbReference type="SMART" id="SM00437">
    <property type="entry name" value="TOP1Ac"/>
    <property type="match status" value="1"/>
</dbReference>
<dbReference type="InterPro" id="IPR000380">
    <property type="entry name" value="Topo_IA"/>
</dbReference>
<sequence>MKLLIAEKPDQGIALVSQFKTKKQDGFIIIEPNKWFPEGGYCTWAVGHLLQLVQPEIYNSTWKKWTLGNLPIIPEKFQYEVAKGKSKQLQVIYKLLRKKEVTEIIHGGDAGREGELIIRSIIQTSGVQKPMKRLWISSLTPKSILEGFDNLLNEENTRSLYYEAYTRACADWLVGMNASRAYSILLKDKGISDVFSAGRVQTPTLALIVKREKEIKKFQSKPFWEVIGTFSMSGKEYSGKWEQDSESRIENEELARNIVKFCEGKLAEIQTAERERKTFEPPLLFNLSAIQATANSIFKFSPKKTLDVLQRLYQKGIVSYPRSDSNYVTKGEAETFPEILQKLSRFKSYQEFFPTPVISIMNNKRYVNDKKVTDHYAIIPTEQVKDPNTLSADESKIYDLVVRRLIAAHHEAAIFDYTTITTLVDKRARFISKGKQQINEGWRKVLYKQEDEDVLLPQLIEGEYGEVIAVQLKEGKTQPPKRYTEGQLITLMKTAGKYLDNEELEKVLNKTEGLGTEATRAGIITMLKDRNYIEVEKNIVFATRKAQILIEAIGDSLLASPEMTAKWEQRLAEIGQGKSSPGTFMEQTKRLSTKLIEDAKGKAVNWNFEGLEYEVKSKITTKFTLGKKLGKCKLCDGEVIDKGKFYGCSNYKKTSCSFTISKILLGKKLTESTVIKLLNSGATNVLKGFKKGDKTFSAALVWNEHEKKISLTFKS</sequence>
<dbReference type="Pfam" id="PF13342">
    <property type="entry name" value="Toprim_Crpt"/>
    <property type="match status" value="1"/>
</dbReference>
<dbReference type="AlphaFoldDB" id="A0A4Q0VPD6"/>
<dbReference type="GO" id="GO:0006281">
    <property type="term" value="P:DNA repair"/>
    <property type="evidence" value="ECO:0007669"/>
    <property type="project" value="TreeGrafter"/>
</dbReference>
<evidence type="ECO:0000259" key="14">
    <source>
        <dbReference type="PROSITE" id="PS52039"/>
    </source>
</evidence>
<keyword evidence="5" id="KW-0460">Magnesium</keyword>
<dbReference type="InterPro" id="IPR003602">
    <property type="entry name" value="Topo_IA_DNA-bd_dom"/>
</dbReference>
<evidence type="ECO:0000256" key="6">
    <source>
        <dbReference type="ARBA" id="ARBA00023029"/>
    </source>
</evidence>
<dbReference type="PROSITE" id="PS00396">
    <property type="entry name" value="TOPO_IA_1"/>
    <property type="match status" value="1"/>
</dbReference>
<dbReference type="InterPro" id="IPR025589">
    <property type="entry name" value="Toprim_C_rpt"/>
</dbReference>
<dbReference type="InterPro" id="IPR013825">
    <property type="entry name" value="Topo_IA_cen_sub2"/>
</dbReference>
<evidence type="ECO:0000256" key="5">
    <source>
        <dbReference type="ARBA" id="ARBA00022842"/>
    </source>
</evidence>
<proteinExistence type="inferred from homology"/>
<evidence type="ECO:0000313" key="15">
    <source>
        <dbReference type="EMBL" id="RXI98253.1"/>
    </source>
</evidence>
<dbReference type="SMART" id="SM00436">
    <property type="entry name" value="TOP1Bc"/>
    <property type="match status" value="1"/>
</dbReference>
<dbReference type="PROSITE" id="PS52039">
    <property type="entry name" value="TOPO_IA_2"/>
    <property type="match status" value="1"/>
</dbReference>
<dbReference type="GO" id="GO:0006310">
    <property type="term" value="P:DNA recombination"/>
    <property type="evidence" value="ECO:0007669"/>
    <property type="project" value="TreeGrafter"/>
</dbReference>
<dbReference type="Gene3D" id="1.10.460.10">
    <property type="entry name" value="Topoisomerase I, domain 2"/>
    <property type="match status" value="1"/>
</dbReference>
<dbReference type="NCBIfam" id="TIGR01056">
    <property type="entry name" value="topB"/>
    <property type="match status" value="1"/>
</dbReference>
<keyword evidence="16" id="KW-1185">Reference proteome</keyword>
<evidence type="ECO:0000259" key="13">
    <source>
        <dbReference type="PROSITE" id="PS50880"/>
    </source>
</evidence>
<dbReference type="Gene3D" id="2.70.20.10">
    <property type="entry name" value="Topoisomerase I, domain 3"/>
    <property type="match status" value="1"/>
</dbReference>
<dbReference type="OrthoDB" id="9803554at2"/>
<evidence type="ECO:0000256" key="4">
    <source>
        <dbReference type="ARBA" id="ARBA00022723"/>
    </source>
</evidence>
<dbReference type="GO" id="GO:0006265">
    <property type="term" value="P:DNA topological change"/>
    <property type="evidence" value="ECO:0007669"/>
    <property type="project" value="InterPro"/>
</dbReference>
<dbReference type="InterPro" id="IPR034144">
    <property type="entry name" value="TOPRIM_TopoIII"/>
</dbReference>
<dbReference type="GO" id="GO:0046872">
    <property type="term" value="F:metal ion binding"/>
    <property type="evidence" value="ECO:0007669"/>
    <property type="project" value="UniProtKB-KW"/>
</dbReference>
<dbReference type="GO" id="GO:0003677">
    <property type="term" value="F:DNA binding"/>
    <property type="evidence" value="ECO:0007669"/>
    <property type="project" value="UniProtKB-KW"/>
</dbReference>
<dbReference type="CDD" id="cd03362">
    <property type="entry name" value="TOPRIM_TopoIA_TopoIII"/>
    <property type="match status" value="1"/>
</dbReference>
<evidence type="ECO:0000256" key="10">
    <source>
        <dbReference type="ARBA" id="ARBA00031985"/>
    </source>
</evidence>
<keyword evidence="8 15" id="KW-0413">Isomerase</keyword>
<evidence type="ECO:0000256" key="11">
    <source>
        <dbReference type="ARBA" id="ARBA00032235"/>
    </source>
</evidence>